<dbReference type="InterPro" id="IPR013320">
    <property type="entry name" value="ConA-like_dom_sf"/>
</dbReference>
<evidence type="ECO:0000256" key="1">
    <source>
        <dbReference type="ARBA" id="ARBA00000481"/>
    </source>
</evidence>
<dbReference type="KEGG" id="palo:E6C60_0322"/>
<dbReference type="PANTHER" id="PTHR31062">
    <property type="entry name" value="XYLOGLUCAN ENDOTRANSGLUCOSYLASE/HYDROLASE PROTEIN 8-RELATED"/>
    <property type="match status" value="1"/>
</dbReference>
<dbReference type="GO" id="GO:0005975">
    <property type="term" value="P:carbohydrate metabolic process"/>
    <property type="evidence" value="ECO:0007669"/>
    <property type="project" value="InterPro"/>
</dbReference>
<dbReference type="Gene3D" id="2.60.120.200">
    <property type="match status" value="1"/>
</dbReference>
<dbReference type="GO" id="GO:0042972">
    <property type="term" value="F:licheninase activity"/>
    <property type="evidence" value="ECO:0007669"/>
    <property type="project" value="UniProtKB-EC"/>
</dbReference>
<comment type="catalytic activity">
    <reaction evidence="1">
        <text>Hydrolysis of (1-&gt;4)-beta-D-glucosidic linkages in beta-D-glucans containing (1-&gt;3)- and (1-&gt;4)-bonds.</text>
        <dbReference type="EC" id="3.2.1.73"/>
    </reaction>
</comment>
<evidence type="ECO:0000256" key="7">
    <source>
        <dbReference type="ARBA" id="ARBA00029722"/>
    </source>
</evidence>
<dbReference type="Pfam" id="PF00722">
    <property type="entry name" value="Glyco_hydro_16"/>
    <property type="match status" value="1"/>
</dbReference>
<keyword evidence="13" id="KW-1185">Reference proteome</keyword>
<dbReference type="SUPFAM" id="SSF49899">
    <property type="entry name" value="Concanavalin A-like lectins/glucanases"/>
    <property type="match status" value="1"/>
</dbReference>
<evidence type="ECO:0000256" key="9">
    <source>
        <dbReference type="ARBA" id="ARBA00031665"/>
    </source>
</evidence>
<feature type="active site" description="Nucleophile" evidence="10">
    <location>
        <position position="149"/>
    </location>
</feature>
<accession>A0A4P8XF76</accession>
<evidence type="ECO:0000259" key="11">
    <source>
        <dbReference type="PROSITE" id="PS51762"/>
    </source>
</evidence>
<comment type="similarity">
    <text evidence="2">Belongs to the glycosyl hydrolase 16 family.</text>
</comment>
<dbReference type="EC" id="3.2.1.73" evidence="3"/>
<dbReference type="PROSITE" id="PS01034">
    <property type="entry name" value="GH16_1"/>
    <property type="match status" value="1"/>
</dbReference>
<gene>
    <name evidence="12" type="ORF">E6C60_0322</name>
</gene>
<dbReference type="InterPro" id="IPR008263">
    <property type="entry name" value="GH16_AS"/>
</dbReference>
<keyword evidence="5" id="KW-0378">Hydrolase</keyword>
<name>A0A4P8XF76_9BACL</name>
<evidence type="ECO:0000256" key="2">
    <source>
        <dbReference type="ARBA" id="ARBA00006865"/>
    </source>
</evidence>
<evidence type="ECO:0000256" key="6">
    <source>
        <dbReference type="ARBA" id="ARBA00023295"/>
    </source>
</evidence>
<reference evidence="12 13" key="1">
    <citation type="submission" date="2019-05" db="EMBL/GenBank/DDBJ databases">
        <authorList>
            <person name="Chen C."/>
        </authorList>
    </citation>
    <scope>NUCLEOTIDE SEQUENCE [LARGE SCALE GENOMIC DNA]</scope>
    <source>
        <strain evidence="12 13">HB172198</strain>
    </source>
</reference>
<dbReference type="NCBIfam" id="NF047856">
    <property type="entry name" value="BGlucanaseBglS"/>
    <property type="match status" value="1"/>
</dbReference>
<feature type="active site" description="Proton donor" evidence="10">
    <location>
        <position position="153"/>
    </location>
</feature>
<dbReference type="PROSITE" id="PS51762">
    <property type="entry name" value="GH16_2"/>
    <property type="match status" value="1"/>
</dbReference>
<dbReference type="EMBL" id="CP040396">
    <property type="protein sequence ID" value="QCT01047.1"/>
    <property type="molecule type" value="Genomic_DNA"/>
</dbReference>
<dbReference type="InterPro" id="IPR044791">
    <property type="entry name" value="Beta-glucanase/XTH"/>
</dbReference>
<dbReference type="CDD" id="cd02175">
    <property type="entry name" value="GH16_lichenase"/>
    <property type="match status" value="1"/>
</dbReference>
<keyword evidence="6" id="KW-0326">Glycosidase</keyword>
<feature type="domain" description="GH16" evidence="11">
    <location>
        <begin position="49"/>
        <end position="258"/>
    </location>
</feature>
<protein>
    <recommendedName>
        <fullName evidence="4">Beta-glucanase</fullName>
        <ecNumber evidence="3">3.2.1.73</ecNumber>
    </recommendedName>
    <alternativeName>
        <fullName evidence="9">1,3-1,4-beta-D-glucan 4-glucanohydrolase</fullName>
    </alternativeName>
    <alternativeName>
        <fullName evidence="8">Endo-beta-1,3-1,4 glucanase</fullName>
    </alternativeName>
    <alternativeName>
        <fullName evidence="7">Lichenase</fullName>
    </alternativeName>
</protein>
<evidence type="ECO:0000313" key="12">
    <source>
        <dbReference type="EMBL" id="QCT01047.1"/>
    </source>
</evidence>
<evidence type="ECO:0000256" key="10">
    <source>
        <dbReference type="PIRSR" id="PIRSR608264-1"/>
    </source>
</evidence>
<organism evidence="12 13">
    <name type="scientific">Paenibacillus algicola</name>
    <dbReference type="NCBI Taxonomy" id="2565926"/>
    <lineage>
        <taxon>Bacteria</taxon>
        <taxon>Bacillati</taxon>
        <taxon>Bacillota</taxon>
        <taxon>Bacilli</taxon>
        <taxon>Bacillales</taxon>
        <taxon>Paenibacillaceae</taxon>
        <taxon>Paenibacillus</taxon>
    </lineage>
</organism>
<proteinExistence type="inferred from homology"/>
<evidence type="ECO:0000313" key="13">
    <source>
        <dbReference type="Proteomes" id="UP000300879"/>
    </source>
</evidence>
<dbReference type="Proteomes" id="UP000300879">
    <property type="component" value="Chromosome"/>
</dbReference>
<evidence type="ECO:0000256" key="8">
    <source>
        <dbReference type="ARBA" id="ARBA00029771"/>
    </source>
</evidence>
<dbReference type="AlphaFoldDB" id="A0A4P8XF76"/>
<sequence length="258" mass="28802">MKPFSCVHVRKKIQIGKVSKLQMKKRWIALCSSLVLLASLAGTAFGATSLWEPLTSHNSQKWEKADGWSNGAMFNCTWRAKNATFTSDGKLRLALTSPSTNKYDCGEYRSKAKFGYGLYEVSMKPAKNTGVVSSFFTYTGPSDGTQWDEIDIEFLGKDTTKVQFNYYTNGVGGHEKVVDLGFDASKSYHTYAFDWQPGSITWYVDGVKKHTATSNIPKTPGKIMMNLWNGTGVDGWLGPYNGANPLYAYYDWVKYTGN</sequence>
<dbReference type="InterPro" id="IPR008264">
    <property type="entry name" value="Beta_glucanase"/>
</dbReference>
<evidence type="ECO:0000256" key="3">
    <source>
        <dbReference type="ARBA" id="ARBA00012690"/>
    </source>
</evidence>
<dbReference type="PRINTS" id="PR00737">
    <property type="entry name" value="GLHYDRLASE16"/>
</dbReference>
<dbReference type="InterPro" id="IPR000757">
    <property type="entry name" value="Beta-glucanase-like"/>
</dbReference>
<evidence type="ECO:0000256" key="5">
    <source>
        <dbReference type="ARBA" id="ARBA00022801"/>
    </source>
</evidence>
<evidence type="ECO:0000256" key="4">
    <source>
        <dbReference type="ARBA" id="ARBA00014569"/>
    </source>
</evidence>